<feature type="compositionally biased region" description="Polar residues" evidence="1">
    <location>
        <begin position="290"/>
        <end position="299"/>
    </location>
</feature>
<proteinExistence type="predicted"/>
<sequence length="377" mass="41978">MDVDEEETNEADDPQAKPIKEEEKEQEQGLSGTTGTAGQGGLEKPAREQTENQPNKLGNNQATGTGGDGTVSKAGEVKESQKATHESPLFVSSDSDMEDDSDNNTDYVDTENVKAIYTPQERKPASDGQTIGWCGGRSRLFINMYGKKSAARYRLEEWACTPEYENAVEAGTKDNENFSNSHNRYGDQKQQNGKWMYTRRHILGLFGVAWRGSNAHGQDVEDLNPAQLKLQNKSWRDVNTKVLVAWQIGDEVKKTWETRSCLRNRWKDADEIIYQAAKEAEARYDEARTGTRQAYSRSPSKGLASTDVDKHRAQSLPVKATSPRPGRSAMSPSGGFRFSHSDFLTAFAALSVNPDFTNSTLDERKEMVQLYLAVNSD</sequence>
<name>A0A8K0TGK5_9PEZI</name>
<feature type="compositionally biased region" description="Basic and acidic residues" evidence="1">
    <location>
        <begin position="75"/>
        <end position="85"/>
    </location>
</feature>
<dbReference type="OrthoDB" id="5430573at2759"/>
<feature type="compositionally biased region" description="Acidic residues" evidence="1">
    <location>
        <begin position="1"/>
        <end position="13"/>
    </location>
</feature>
<accession>A0A8K0TGK5</accession>
<reference evidence="2" key="1">
    <citation type="journal article" date="2021" name="Nat. Commun.">
        <title>Genetic determinants of endophytism in the Arabidopsis root mycobiome.</title>
        <authorList>
            <person name="Mesny F."/>
            <person name="Miyauchi S."/>
            <person name="Thiergart T."/>
            <person name="Pickel B."/>
            <person name="Atanasova L."/>
            <person name="Karlsson M."/>
            <person name="Huettel B."/>
            <person name="Barry K.W."/>
            <person name="Haridas S."/>
            <person name="Chen C."/>
            <person name="Bauer D."/>
            <person name="Andreopoulos W."/>
            <person name="Pangilinan J."/>
            <person name="LaButti K."/>
            <person name="Riley R."/>
            <person name="Lipzen A."/>
            <person name="Clum A."/>
            <person name="Drula E."/>
            <person name="Henrissat B."/>
            <person name="Kohler A."/>
            <person name="Grigoriev I.V."/>
            <person name="Martin F.M."/>
            <person name="Hacquard S."/>
        </authorList>
    </citation>
    <scope>NUCLEOTIDE SEQUENCE</scope>
    <source>
        <strain evidence="2">MPI-CAGE-AT-0016</strain>
    </source>
</reference>
<feature type="compositionally biased region" description="Polar residues" evidence="1">
    <location>
        <begin position="51"/>
        <end position="63"/>
    </location>
</feature>
<evidence type="ECO:0000313" key="2">
    <source>
        <dbReference type="EMBL" id="KAH7363603.1"/>
    </source>
</evidence>
<gene>
    <name evidence="2" type="ORF">B0T11DRAFT_282878</name>
</gene>
<evidence type="ECO:0000313" key="3">
    <source>
        <dbReference type="Proteomes" id="UP000813385"/>
    </source>
</evidence>
<comment type="caution">
    <text evidence="2">The sequence shown here is derived from an EMBL/GenBank/DDBJ whole genome shotgun (WGS) entry which is preliminary data.</text>
</comment>
<feature type="region of interest" description="Disordered" evidence="1">
    <location>
        <begin position="1"/>
        <end position="110"/>
    </location>
</feature>
<evidence type="ECO:0000256" key="1">
    <source>
        <dbReference type="SAM" id="MobiDB-lite"/>
    </source>
</evidence>
<dbReference type="Proteomes" id="UP000813385">
    <property type="component" value="Unassembled WGS sequence"/>
</dbReference>
<dbReference type="AlphaFoldDB" id="A0A8K0TGK5"/>
<feature type="compositionally biased region" description="Basic and acidic residues" evidence="1">
    <location>
        <begin position="14"/>
        <end position="27"/>
    </location>
</feature>
<organism evidence="2 3">
    <name type="scientific">Plectosphaerella cucumerina</name>
    <dbReference type="NCBI Taxonomy" id="40658"/>
    <lineage>
        <taxon>Eukaryota</taxon>
        <taxon>Fungi</taxon>
        <taxon>Dikarya</taxon>
        <taxon>Ascomycota</taxon>
        <taxon>Pezizomycotina</taxon>
        <taxon>Sordariomycetes</taxon>
        <taxon>Hypocreomycetidae</taxon>
        <taxon>Glomerellales</taxon>
        <taxon>Plectosphaerellaceae</taxon>
        <taxon>Plectosphaerella</taxon>
    </lineage>
</organism>
<keyword evidence="3" id="KW-1185">Reference proteome</keyword>
<feature type="region of interest" description="Disordered" evidence="1">
    <location>
        <begin position="288"/>
        <end position="332"/>
    </location>
</feature>
<protein>
    <submittedName>
        <fullName evidence="2">Uncharacterized protein</fullName>
    </submittedName>
</protein>
<dbReference type="EMBL" id="JAGPXD010000003">
    <property type="protein sequence ID" value="KAH7363603.1"/>
    <property type="molecule type" value="Genomic_DNA"/>
</dbReference>